<feature type="compositionally biased region" description="Gly residues" evidence="6">
    <location>
        <begin position="76"/>
        <end position="90"/>
    </location>
</feature>
<feature type="compositionally biased region" description="Basic residues" evidence="6">
    <location>
        <begin position="8"/>
        <end position="34"/>
    </location>
</feature>
<comment type="subcellular location">
    <subcellularLocation>
        <location evidence="1">Cell inner membrane</location>
    </subcellularLocation>
</comment>
<accession>A0A426SHM7</accession>
<dbReference type="CDD" id="cd13553">
    <property type="entry name" value="PBP2_NrtA_CpmA_like"/>
    <property type="match status" value="1"/>
</dbReference>
<comment type="caution">
    <text evidence="7">The sequence shown here is derived from an EMBL/GenBank/DDBJ whole genome shotgun (WGS) entry which is preliminary data.</text>
</comment>
<dbReference type="Proteomes" id="UP000274327">
    <property type="component" value="Unassembled WGS sequence"/>
</dbReference>
<dbReference type="PANTHER" id="PTHR30024:SF43">
    <property type="entry name" value="BLL4572 PROTEIN"/>
    <property type="match status" value="1"/>
</dbReference>
<organism evidence="7 8">
    <name type="scientific">Brachybacterium paraconglomeratum</name>
    <dbReference type="NCBI Taxonomy" id="173362"/>
    <lineage>
        <taxon>Bacteria</taxon>
        <taxon>Bacillati</taxon>
        <taxon>Actinomycetota</taxon>
        <taxon>Actinomycetes</taxon>
        <taxon>Micrococcales</taxon>
        <taxon>Dermabacteraceae</taxon>
        <taxon>Brachybacterium</taxon>
    </lineage>
</organism>
<evidence type="ECO:0000313" key="8">
    <source>
        <dbReference type="Proteomes" id="UP000274327"/>
    </source>
</evidence>
<dbReference type="Pfam" id="PF13379">
    <property type="entry name" value="NMT1_2"/>
    <property type="match status" value="1"/>
</dbReference>
<reference evidence="7 8" key="1">
    <citation type="submission" date="2018-07" db="EMBL/GenBank/DDBJ databases">
        <title>Brachybacteriurn paraconglorneratum KCTC 9916.</title>
        <authorList>
            <person name="Li Y."/>
        </authorList>
    </citation>
    <scope>NUCLEOTIDE SEQUENCE [LARGE SCALE GENOMIC DNA]</scope>
    <source>
        <strain evidence="7 8">KCTC 9916</strain>
    </source>
</reference>
<dbReference type="InterPro" id="IPR044527">
    <property type="entry name" value="NrtA/CpmA_ABC-bd_dom"/>
</dbReference>
<name>A0A426SHM7_9MICO</name>
<evidence type="ECO:0000256" key="5">
    <source>
        <dbReference type="ARBA" id="ARBA00023136"/>
    </source>
</evidence>
<keyword evidence="4" id="KW-0997">Cell inner membrane</keyword>
<feature type="region of interest" description="Disordered" evidence="6">
    <location>
        <begin position="1"/>
        <end position="47"/>
    </location>
</feature>
<proteinExistence type="predicted"/>
<dbReference type="Gene3D" id="3.40.190.10">
    <property type="entry name" value="Periplasmic binding protein-like II"/>
    <property type="match status" value="2"/>
</dbReference>
<dbReference type="AlphaFoldDB" id="A0A426SHM7"/>
<evidence type="ECO:0000256" key="1">
    <source>
        <dbReference type="ARBA" id="ARBA00004533"/>
    </source>
</evidence>
<evidence type="ECO:0000256" key="4">
    <source>
        <dbReference type="ARBA" id="ARBA00022519"/>
    </source>
</evidence>
<keyword evidence="8" id="KW-1185">Reference proteome</keyword>
<evidence type="ECO:0000256" key="3">
    <source>
        <dbReference type="ARBA" id="ARBA00022475"/>
    </source>
</evidence>
<dbReference type="PANTHER" id="PTHR30024">
    <property type="entry name" value="ALIPHATIC SULFONATES-BINDING PROTEIN-RELATED"/>
    <property type="match status" value="1"/>
</dbReference>
<dbReference type="SUPFAM" id="SSF53850">
    <property type="entry name" value="Periplasmic binding protein-like II"/>
    <property type="match status" value="1"/>
</dbReference>
<evidence type="ECO:0000256" key="6">
    <source>
        <dbReference type="SAM" id="MobiDB-lite"/>
    </source>
</evidence>
<dbReference type="EMBL" id="QOCI01000012">
    <property type="protein sequence ID" value="RRR17653.1"/>
    <property type="molecule type" value="Genomic_DNA"/>
</dbReference>
<feature type="region of interest" description="Disordered" evidence="6">
    <location>
        <begin position="71"/>
        <end position="95"/>
    </location>
</feature>
<protein>
    <submittedName>
        <fullName evidence="7">ABC transporter substrate-binding protein</fullName>
    </submittedName>
</protein>
<evidence type="ECO:0000256" key="2">
    <source>
        <dbReference type="ARBA" id="ARBA00022448"/>
    </source>
</evidence>
<evidence type="ECO:0000313" key="7">
    <source>
        <dbReference type="EMBL" id="RRR17653.1"/>
    </source>
</evidence>
<keyword evidence="5" id="KW-0472">Membrane</keyword>
<keyword evidence="3" id="KW-1003">Cell membrane</keyword>
<sequence length="439" mass="45558">MDPAEGRHHPRGGARPLPARRHRRGGRVTPRRSSRTPSGARGPSRRAVLGGGGALALSGLAGAGLGLAARGEVPGSRGGQAGSGSGGTGRDGTAPQRPLRIAYLPITDAAPLLIAHSRGLFAEAGVEVAEPVRLRSWATMGEALLAGSVDLVHLLFPMALQMRLDLGADITVLGANHVDGSALTLGRDVPELGALAGSTLAVPGWFSIHNIIVQQMLRAEGLTPVVRRTASRDRGEVTLVPMAPSDMIPALDAGSISGYTVADPFNAMGETTGAGAIGRFLGDVWRSHPCCVTVASGTLLRRSPEQIAGVAEALVRAQIACREDREGVAAELAGTYLPQPLPAIAAAMHREGAGHAHVAHPDWHGETIDFTPVLRPGFTAQLVREMRSTVLDAPLGALAEIDPEDAHDLVVDDTALRDAARRIDPGSLVGLDDPEEIAP</sequence>
<gene>
    <name evidence="7" type="ORF">DS079_13625</name>
</gene>
<dbReference type="GO" id="GO:0005886">
    <property type="term" value="C:plasma membrane"/>
    <property type="evidence" value="ECO:0007669"/>
    <property type="project" value="UniProtKB-SubCell"/>
</dbReference>
<feature type="compositionally biased region" description="Low complexity" evidence="6">
    <location>
        <begin position="35"/>
        <end position="46"/>
    </location>
</feature>
<keyword evidence="2" id="KW-0813">Transport</keyword>